<dbReference type="Proteomes" id="UP001164472">
    <property type="component" value="Chromosome"/>
</dbReference>
<dbReference type="InterPro" id="IPR010982">
    <property type="entry name" value="Lambda_DNA-bd_dom_sf"/>
</dbReference>
<protein>
    <submittedName>
        <fullName evidence="4">DUF4115 domain-containing protein</fullName>
    </submittedName>
</protein>
<dbReference type="InterPro" id="IPR025194">
    <property type="entry name" value="RodZ-like_C"/>
</dbReference>
<name>A0A9E8HM70_9ALTE</name>
<feature type="region of interest" description="Disordered" evidence="1">
    <location>
        <begin position="1"/>
        <end position="20"/>
    </location>
</feature>
<keyword evidence="2" id="KW-0472">Membrane</keyword>
<dbReference type="Pfam" id="PF13413">
    <property type="entry name" value="HTH_25"/>
    <property type="match status" value="1"/>
</dbReference>
<feature type="domain" description="Cytoskeleton protein RodZ-like C-terminal" evidence="3">
    <location>
        <begin position="343"/>
        <end position="410"/>
    </location>
</feature>
<dbReference type="InterPro" id="IPR050400">
    <property type="entry name" value="Bact_Cytoskel_RodZ"/>
</dbReference>
<keyword evidence="2" id="KW-1133">Transmembrane helix</keyword>
<evidence type="ECO:0000313" key="5">
    <source>
        <dbReference type="Proteomes" id="UP001164472"/>
    </source>
</evidence>
<dbReference type="PANTHER" id="PTHR34475">
    <property type="match status" value="1"/>
</dbReference>
<feature type="transmembrane region" description="Helical" evidence="2">
    <location>
        <begin position="114"/>
        <end position="132"/>
    </location>
</feature>
<sequence length="416" mass="44462">MTEQPQDEQQAPRSSGLGLELRRGREAKGYTVERIADELHLRPSIVIAMEEENYKLLPGDIFLKGYIRSYARLVGLSEDKVVQLLDLHLNREEELKAQTKQVKGKEKRKKHSKYAVLILLIAIVLGVLLYFWSEKLGNGKTSQVDEGVNAPEPRLLSDSSSTSKEIEVAAAETVEETPQSGRVETATDAEMLENESPEAEGISDHSGELEGGTAEPVSSEAKPVLPAPSIVAKPEVSPLDEAPVATAPVETESTETESTETVAIETAPIETAPIETAPIENTASIETAPAETVTNAAPSSASEVGGTDTLNQPSAITAAAVQAGAEPASTDSAFLEQGTVKAVFSGECWFTLKNGLGKTVIADLKTSGEEINYSGPLPFSIVVGAVSEVTMHFDDTPIDFSTVRVRNNRASLELTH</sequence>
<dbReference type="GO" id="GO:0003677">
    <property type="term" value="F:DNA binding"/>
    <property type="evidence" value="ECO:0007669"/>
    <property type="project" value="InterPro"/>
</dbReference>
<evidence type="ECO:0000256" key="1">
    <source>
        <dbReference type="SAM" id="MobiDB-lite"/>
    </source>
</evidence>
<dbReference type="EMBL" id="CP101527">
    <property type="protein sequence ID" value="UZW75897.1"/>
    <property type="molecule type" value="Genomic_DNA"/>
</dbReference>
<dbReference type="Pfam" id="PF13464">
    <property type="entry name" value="RodZ_C"/>
    <property type="match status" value="1"/>
</dbReference>
<evidence type="ECO:0000256" key="2">
    <source>
        <dbReference type="SAM" id="Phobius"/>
    </source>
</evidence>
<reference evidence="4" key="1">
    <citation type="submission" date="2022-07" db="EMBL/GenBank/DDBJ databases">
        <title>Alkalimarinus sp. nov., isolated from gut of a Alitta virens.</title>
        <authorList>
            <person name="Yang A.I."/>
            <person name="Shin N.-R."/>
        </authorList>
    </citation>
    <scope>NUCLEOTIDE SEQUENCE</scope>
    <source>
        <strain evidence="4">FA028</strain>
    </source>
</reference>
<dbReference type="Gene3D" id="1.10.260.40">
    <property type="entry name" value="lambda repressor-like DNA-binding domains"/>
    <property type="match status" value="1"/>
</dbReference>
<feature type="compositionally biased region" description="Polar residues" evidence="1">
    <location>
        <begin position="1"/>
        <end position="13"/>
    </location>
</feature>
<evidence type="ECO:0000259" key="3">
    <source>
        <dbReference type="Pfam" id="PF13464"/>
    </source>
</evidence>
<accession>A0A9E8HM70</accession>
<proteinExistence type="predicted"/>
<evidence type="ECO:0000313" key="4">
    <source>
        <dbReference type="EMBL" id="UZW75897.1"/>
    </source>
</evidence>
<dbReference type="PANTHER" id="PTHR34475:SF1">
    <property type="entry name" value="CYTOSKELETON PROTEIN RODZ"/>
    <property type="match status" value="1"/>
</dbReference>
<keyword evidence="5" id="KW-1185">Reference proteome</keyword>
<organism evidence="4 5">
    <name type="scientific">Alkalimarinus sediminis</name>
    <dbReference type="NCBI Taxonomy" id="1632866"/>
    <lineage>
        <taxon>Bacteria</taxon>
        <taxon>Pseudomonadati</taxon>
        <taxon>Pseudomonadota</taxon>
        <taxon>Gammaproteobacteria</taxon>
        <taxon>Alteromonadales</taxon>
        <taxon>Alteromonadaceae</taxon>
        <taxon>Alkalimarinus</taxon>
    </lineage>
</organism>
<dbReference type="RefSeq" id="WP_251811646.1">
    <property type="nucleotide sequence ID" value="NZ_CP101527.1"/>
</dbReference>
<dbReference type="KEGG" id="asem:NNL22_04755"/>
<dbReference type="AlphaFoldDB" id="A0A9E8HM70"/>
<keyword evidence="2" id="KW-0812">Transmembrane</keyword>
<gene>
    <name evidence="4" type="ORF">NNL22_04755</name>
</gene>
<feature type="region of interest" description="Disordered" evidence="1">
    <location>
        <begin position="140"/>
        <end position="261"/>
    </location>
</feature>